<dbReference type="InterPro" id="IPR005174">
    <property type="entry name" value="KIB1-4_b-propeller"/>
</dbReference>
<evidence type="ECO:0000313" key="3">
    <source>
        <dbReference type="Proteomes" id="UP001141552"/>
    </source>
</evidence>
<comment type="caution">
    <text evidence="2">The sequence shown here is derived from an EMBL/GenBank/DDBJ whole genome shotgun (WGS) entry which is preliminary data.</text>
</comment>
<dbReference type="InterPro" id="IPR051304">
    <property type="entry name" value="SCF_F-box_domain"/>
</dbReference>
<dbReference type="Pfam" id="PF03478">
    <property type="entry name" value="Beta-prop_KIB1-4"/>
    <property type="match status" value="1"/>
</dbReference>
<gene>
    <name evidence="2" type="ORF">Tsubulata_004884</name>
</gene>
<evidence type="ECO:0000259" key="1">
    <source>
        <dbReference type="Pfam" id="PF03478"/>
    </source>
</evidence>
<dbReference type="AlphaFoldDB" id="A0A9Q0JHT1"/>
<sequence length="399" mass="45157">MTTTTTTNPTGITTITHQWADLPRELLQLIGKHLDSRIDVYRFRAICTSWRSSVPLLPHNQFPLRRRPLYLSADAFLSPVTICRVESAHLELSAASSSPAVPSRPWLTKVLESTQGEKQLLIPLSNYQITTLPGTTPKSLDLLRFRLVELTRAYMLVASSARSVSGVSKVVVFPDYVVGVEEECVVLAIFPRGKLYYWRYGDQDWTLSDKGNHCFHDIIVYKGQLYVIDRSGTVYWIDSSLNIVQYSPLLYGCGGKKNLVESCGDLYVVDRYFEGSRRYDDIDLDNDDFYGFVAFCPDFHARTVDVKVYRLDEEWGTWVDVKCLGDRIFVLGSDCCFSVSAKEFAGCEGNSIYFTDQNYVDFQGEPVSAYETRVFSLGNRKVAHPRPSSNILRPPPIPS</sequence>
<dbReference type="PANTHER" id="PTHR47123">
    <property type="entry name" value="F-BOX PROTEIN SKIP23"/>
    <property type="match status" value="1"/>
</dbReference>
<organism evidence="2 3">
    <name type="scientific">Turnera subulata</name>
    <dbReference type="NCBI Taxonomy" id="218843"/>
    <lineage>
        <taxon>Eukaryota</taxon>
        <taxon>Viridiplantae</taxon>
        <taxon>Streptophyta</taxon>
        <taxon>Embryophyta</taxon>
        <taxon>Tracheophyta</taxon>
        <taxon>Spermatophyta</taxon>
        <taxon>Magnoliopsida</taxon>
        <taxon>eudicotyledons</taxon>
        <taxon>Gunneridae</taxon>
        <taxon>Pentapetalae</taxon>
        <taxon>rosids</taxon>
        <taxon>fabids</taxon>
        <taxon>Malpighiales</taxon>
        <taxon>Passifloraceae</taxon>
        <taxon>Turnera</taxon>
    </lineage>
</organism>
<proteinExistence type="predicted"/>
<keyword evidence="3" id="KW-1185">Reference proteome</keyword>
<evidence type="ECO:0000313" key="2">
    <source>
        <dbReference type="EMBL" id="KAJ4841607.1"/>
    </source>
</evidence>
<accession>A0A9Q0JHT1</accession>
<reference evidence="2" key="2">
    <citation type="journal article" date="2023" name="Plants (Basel)">
        <title>Annotation of the Turnera subulata (Passifloraceae) Draft Genome Reveals the S-Locus Evolved after the Divergence of Turneroideae from Passifloroideae in a Stepwise Manner.</title>
        <authorList>
            <person name="Henning P.M."/>
            <person name="Roalson E.H."/>
            <person name="Mir W."/>
            <person name="McCubbin A.G."/>
            <person name="Shore J.S."/>
        </authorList>
    </citation>
    <scope>NUCLEOTIDE SEQUENCE</scope>
    <source>
        <strain evidence="2">F60SS</strain>
    </source>
</reference>
<dbReference type="EMBL" id="JAKUCV010002721">
    <property type="protein sequence ID" value="KAJ4841607.1"/>
    <property type="molecule type" value="Genomic_DNA"/>
</dbReference>
<protein>
    <recommendedName>
        <fullName evidence="1">KIB1-4 beta-propeller domain-containing protein</fullName>
    </recommendedName>
</protein>
<feature type="domain" description="KIB1-4 beta-propeller" evidence="1">
    <location>
        <begin position="103"/>
        <end position="363"/>
    </location>
</feature>
<dbReference type="OrthoDB" id="638130at2759"/>
<dbReference type="PANTHER" id="PTHR47123:SF10">
    <property type="entry name" value="F-BOX DOMAIN-CONTAINING PROTEIN"/>
    <property type="match status" value="1"/>
</dbReference>
<dbReference type="Proteomes" id="UP001141552">
    <property type="component" value="Unassembled WGS sequence"/>
</dbReference>
<reference evidence="2" key="1">
    <citation type="submission" date="2022-02" db="EMBL/GenBank/DDBJ databases">
        <authorList>
            <person name="Henning P.M."/>
            <person name="McCubbin A.G."/>
            <person name="Shore J.S."/>
        </authorList>
    </citation>
    <scope>NUCLEOTIDE SEQUENCE</scope>
    <source>
        <strain evidence="2">F60SS</strain>
        <tissue evidence="2">Leaves</tissue>
    </source>
</reference>
<name>A0A9Q0JHT1_9ROSI</name>